<dbReference type="InterPro" id="IPR040633">
    <property type="entry name" value="Gal_mutarotas_3"/>
</dbReference>
<dbReference type="Gene3D" id="2.70.98.10">
    <property type="match status" value="1"/>
</dbReference>
<dbReference type="EMBL" id="CP058561">
    <property type="protein sequence ID" value="QUH27703.1"/>
    <property type="molecule type" value="Genomic_DNA"/>
</dbReference>
<dbReference type="SUPFAM" id="SSF49785">
    <property type="entry name" value="Galactose-binding domain-like"/>
    <property type="match status" value="2"/>
</dbReference>
<dbReference type="InterPro" id="IPR008979">
    <property type="entry name" value="Galactose-bd-like_sf"/>
</dbReference>
<dbReference type="Pfam" id="PF12905">
    <property type="entry name" value="Glyco_hydro_101"/>
    <property type="match status" value="1"/>
</dbReference>
<dbReference type="InterPro" id="IPR025706">
    <property type="entry name" value="Endoa_GalNAc"/>
</dbReference>
<evidence type="ECO:0000256" key="1">
    <source>
        <dbReference type="ARBA" id="ARBA00023295"/>
    </source>
</evidence>
<dbReference type="Proteomes" id="UP000677305">
    <property type="component" value="Chromosome"/>
</dbReference>
<dbReference type="Pfam" id="PF00754">
    <property type="entry name" value="F5_F8_type_C"/>
    <property type="match status" value="1"/>
</dbReference>
<keyword evidence="4" id="KW-1185">Reference proteome</keyword>
<dbReference type="GO" id="GO:0033926">
    <property type="term" value="F:endo-alpha-N-acetylgalactosaminidase activity"/>
    <property type="evidence" value="ECO:0007669"/>
    <property type="project" value="InterPro"/>
</dbReference>
<dbReference type="Pfam" id="PF22633">
    <property type="entry name" value="F5_F8_type_C_2"/>
    <property type="match status" value="1"/>
</dbReference>
<dbReference type="AlphaFoldDB" id="A0A8J8M7M2"/>
<dbReference type="InterPro" id="IPR051941">
    <property type="entry name" value="BG_Antigen-Binding_Lectin"/>
</dbReference>
<dbReference type="Gene3D" id="2.60.120.260">
    <property type="entry name" value="Galactose-binding domain-like"/>
    <property type="match status" value="2"/>
</dbReference>
<dbReference type="InterPro" id="IPR014718">
    <property type="entry name" value="GH-type_carb-bd"/>
</dbReference>
<dbReference type="InterPro" id="IPR000421">
    <property type="entry name" value="FA58C"/>
</dbReference>
<organism evidence="3 4">
    <name type="scientific">Vallitalea guaymasensis</name>
    <dbReference type="NCBI Taxonomy" id="1185412"/>
    <lineage>
        <taxon>Bacteria</taxon>
        <taxon>Bacillati</taxon>
        <taxon>Bacillota</taxon>
        <taxon>Clostridia</taxon>
        <taxon>Lachnospirales</taxon>
        <taxon>Vallitaleaceae</taxon>
        <taxon>Vallitalea</taxon>
    </lineage>
</organism>
<dbReference type="PANTHER" id="PTHR45713:SF6">
    <property type="entry name" value="F5_8 TYPE C DOMAIN-CONTAINING PROTEIN"/>
    <property type="match status" value="1"/>
</dbReference>
<protein>
    <submittedName>
        <fullName evidence="3">Discoidin domain-containing protein</fullName>
    </submittedName>
</protein>
<gene>
    <name evidence="3" type="ORF">HYG85_01730</name>
</gene>
<evidence type="ECO:0000259" key="2">
    <source>
        <dbReference type="PROSITE" id="PS50022"/>
    </source>
</evidence>
<sequence length="1172" mass="133111">MKDSIIYKNTKKMLVTILVFCMMININLSISKGVYASDVMPDTDTFVSTTNSIYTDDFNDNTIDNLAVVNNQTANIYGYDGIVRLLGTSGDAFVVDNDSMDIKNGLYQFRMRPSSESRCGGLFRYASNDTYTWVGYEKDGHWRIRETIDGVASNDIYVQRDELTPYQWYTVRVIYIDKYIKVTCNGKVIYEGQLNNSQPAVSGKIGFMGWSETDNLFDDILQTNDTMATTDITNGMITVKLDKFFPQPLEYRINNTQSMLYGADAQEHPQININGTSYDVKVTSLQTNGDSADYDVYIPGFDVSIHYTFTLEGNALVRRITDISGNGEPNIETITITTAIMRTVEEQSGAYGIYTFLESNGHTIRDIANSVSGFQGTYEYTDWPIIWNDNAVGAVYNNVYDYPFVFAGKTGADGKRCLAIYDNQYHYRVKGIKPDLMFESRTYIGGDTNNSSYVNWEDGAIWVREQLPQLPVELKNFFQNGGNWHQVQGAYQDEKNTLGGASQIKTTYPQTLAFMKQIYYQTEGSNQVLAYVGWNGHGHDDDYPDWNPVFNPGLGGKDTAVEYYSKMKEYNGELSFHVNADDMYEDSPAYDDDILAKNKFGNRIKSWQYGALPTAYAISHFKDYKKGTMDTRRNQFLDNYWEPLVIYQDVMLVKNSPYDGYYDAEERFAMKMQADGFKQRGVYMATEYYQPLHRRNGIFVFKSRWGDSKVDNFINEGQTIYAKYYEDSNHYPGAGYKETWGVLSSNERWGNMNITLKDDIVDDTYIYALPAAYMRNYNALSWTDNNSEYKLTFTDNVVSRWDKGNNKYSLTHGDVVIADAYDRFIPSPDGTEKIFIFYDGAKSREWTLPASWNNYSFVDLYELTESGRSYIKKIPVINGKVDIYAESHTPYIIVNGDNGQPNVGPVDSALNKNTVSSSNDGSNISDKAVDGDDSTYWTANEANNQWIEIDLSHETQVNRVEIKENGSNITSYRIQYWNGSDWIDIYSDGIIGSYINKSFQTVSTKKIRLYIDTADSNPSISHFGTFSDQNLVIGKSVNASSKHDYLFSSVGNFSYTYQTIPACAIDGTTESFWVAEGETSGAWLEVDLGRLMSFDRVVINERDNAVNGFRLQYYNGSSWMDVYSGTTIGSSKEIDFNKVQGTKVRLYIDSASGDPKIEEFCVYDVGGVQYDK</sequence>
<name>A0A8J8M7M2_9FIRM</name>
<feature type="domain" description="F5/8 type C" evidence="2">
    <location>
        <begin position="898"/>
        <end position="1028"/>
    </location>
</feature>
<dbReference type="KEGG" id="vgu:HYG85_01730"/>
<proteinExistence type="predicted"/>
<dbReference type="RefSeq" id="WP_212692020.1">
    <property type="nucleotide sequence ID" value="NZ_CP058561.1"/>
</dbReference>
<evidence type="ECO:0000313" key="3">
    <source>
        <dbReference type="EMBL" id="QUH27703.1"/>
    </source>
</evidence>
<keyword evidence="1" id="KW-0326">Glycosidase</keyword>
<dbReference type="Pfam" id="PF18080">
    <property type="entry name" value="Gal_mutarotas_3"/>
    <property type="match status" value="1"/>
</dbReference>
<dbReference type="PROSITE" id="PS50022">
    <property type="entry name" value="FA58C_3"/>
    <property type="match status" value="2"/>
</dbReference>
<feature type="domain" description="F5/8 type C" evidence="2">
    <location>
        <begin position="1030"/>
        <end position="1122"/>
    </location>
</feature>
<dbReference type="GO" id="GO:0030246">
    <property type="term" value="F:carbohydrate binding"/>
    <property type="evidence" value="ECO:0007669"/>
    <property type="project" value="InterPro"/>
</dbReference>
<dbReference type="Pfam" id="PF17451">
    <property type="entry name" value="Glyco_hyd_101C"/>
    <property type="match status" value="1"/>
</dbReference>
<dbReference type="Gene3D" id="3.20.20.80">
    <property type="entry name" value="Glycosidases"/>
    <property type="match status" value="1"/>
</dbReference>
<dbReference type="PANTHER" id="PTHR45713">
    <property type="entry name" value="FTP DOMAIN-CONTAINING PROTEIN"/>
    <property type="match status" value="1"/>
</dbReference>
<evidence type="ECO:0000313" key="4">
    <source>
        <dbReference type="Proteomes" id="UP000677305"/>
    </source>
</evidence>
<dbReference type="InterPro" id="IPR035364">
    <property type="entry name" value="Beta_sandwich_GH101"/>
</dbReference>
<accession>A0A8J8M7M2</accession>
<reference evidence="3 4" key="1">
    <citation type="submission" date="2020-07" db="EMBL/GenBank/DDBJ databases">
        <title>Vallitalea guaymasensis genome.</title>
        <authorList>
            <person name="Postec A."/>
        </authorList>
    </citation>
    <scope>NUCLEOTIDE SEQUENCE [LARGE SCALE GENOMIC DNA]</scope>
    <source>
        <strain evidence="3 4">Ra1766G1</strain>
    </source>
</reference>
<keyword evidence="1" id="KW-0378">Hydrolase</keyword>